<accession>W9LAA5</accession>
<dbReference type="EMBL" id="JH717896">
    <property type="protein sequence ID" value="EWZ51939.1"/>
    <property type="molecule type" value="Genomic_DNA"/>
</dbReference>
<dbReference type="Proteomes" id="UP000030766">
    <property type="component" value="Unassembled WGS sequence"/>
</dbReference>
<organism evidence="1">
    <name type="scientific">Fusarium oxysporum Fo47</name>
    <dbReference type="NCBI Taxonomy" id="660027"/>
    <lineage>
        <taxon>Eukaryota</taxon>
        <taxon>Fungi</taxon>
        <taxon>Dikarya</taxon>
        <taxon>Ascomycota</taxon>
        <taxon>Pezizomycotina</taxon>
        <taxon>Sordariomycetes</taxon>
        <taxon>Hypocreomycetidae</taxon>
        <taxon>Hypocreales</taxon>
        <taxon>Nectriaceae</taxon>
        <taxon>Fusarium</taxon>
        <taxon>Fusarium oxysporum species complex</taxon>
    </lineage>
</organism>
<proteinExistence type="predicted"/>
<dbReference type="VEuPathDB" id="FungiDB:FOZG_01828"/>
<name>W9LAA5_FUSOX</name>
<sequence length="41" mass="4717">MVTVNTLDFNEIDHEVSVSLYMSTLLADARQRDKGLLIMYN</sequence>
<dbReference type="HOGENOM" id="CLU_3279486_0_0_1"/>
<evidence type="ECO:0000313" key="1">
    <source>
        <dbReference type="EMBL" id="EWZ51939.1"/>
    </source>
</evidence>
<dbReference type="AlphaFoldDB" id="W9LAA5"/>
<reference evidence="1" key="1">
    <citation type="submission" date="2011-06" db="EMBL/GenBank/DDBJ databases">
        <title>The Genome Sequence of Fusarium oxysporum Fo47.</title>
        <authorList>
            <consortium name="The Broad Institute Genome Sequencing Platform"/>
            <person name="Ma L.-J."/>
            <person name="Gale L.R."/>
            <person name="Schwartz D.C."/>
            <person name="Zhou S."/>
            <person name="Corby-Kistler H."/>
            <person name="Young S.K."/>
            <person name="Zeng Q."/>
            <person name="Gargeya S."/>
            <person name="Fitzgerald M."/>
            <person name="Haas B."/>
            <person name="Abouelleil A."/>
            <person name="Alvarado L."/>
            <person name="Arachchi H.M."/>
            <person name="Berlin A."/>
            <person name="Brown A."/>
            <person name="Chapman S.B."/>
            <person name="Chen Z."/>
            <person name="Dunbar C."/>
            <person name="Freedman E."/>
            <person name="Gearin G."/>
            <person name="Gellesch M."/>
            <person name="Goldberg J."/>
            <person name="Griggs A."/>
            <person name="Gujja S."/>
            <person name="Heiman D."/>
            <person name="Howarth C."/>
            <person name="Larson L."/>
            <person name="Lui A."/>
            <person name="MacDonald P.J.P."/>
            <person name="Mehta T."/>
            <person name="Montmayeur A."/>
            <person name="Murphy C."/>
            <person name="Neiman D."/>
            <person name="Pearson M."/>
            <person name="Priest M."/>
            <person name="Roberts A."/>
            <person name="Saif S."/>
            <person name="Shea T."/>
            <person name="Shenoy N."/>
            <person name="Sisk P."/>
            <person name="Stolte C."/>
            <person name="Sykes S."/>
            <person name="Wortman J."/>
            <person name="Nusbaum C."/>
            <person name="Birren B."/>
        </authorList>
    </citation>
    <scope>NUCLEOTIDE SEQUENCE [LARGE SCALE GENOMIC DNA]</scope>
    <source>
        <strain evidence="1">Fo47</strain>
    </source>
</reference>
<protein>
    <submittedName>
        <fullName evidence="1">Uncharacterized protein</fullName>
    </submittedName>
</protein>
<reference evidence="1" key="2">
    <citation type="submission" date="2012-06" db="EMBL/GenBank/DDBJ databases">
        <title>Annotation of the Genome Sequence of Fusarium oxysporum Fo47.</title>
        <authorList>
            <consortium name="The Broad Institute Genomics Platform"/>
            <person name="Ma L.-J."/>
            <person name="Corby-Kistler H."/>
            <person name="Broz K."/>
            <person name="Gale L.R."/>
            <person name="Jonkers W."/>
            <person name="O'Donnell K."/>
            <person name="Ploetz R."/>
            <person name="Steinberg C."/>
            <person name="Schwartz D.C."/>
            <person name="VanEtten H."/>
            <person name="Zhou S."/>
            <person name="Young S.K."/>
            <person name="Zeng Q."/>
            <person name="Gargeya S."/>
            <person name="Fitzgerald M."/>
            <person name="Abouelleil A."/>
            <person name="Alvarado L."/>
            <person name="Chapman S.B."/>
            <person name="Gainer-Dewar J."/>
            <person name="Goldberg J."/>
            <person name="Griggs A."/>
            <person name="Gujja S."/>
            <person name="Hansen M."/>
            <person name="Howarth C."/>
            <person name="Imamovic A."/>
            <person name="Ireland A."/>
            <person name="Larimer J."/>
            <person name="McCowan C."/>
            <person name="Murphy C."/>
            <person name="Pearson M."/>
            <person name="Poon T.W."/>
            <person name="Priest M."/>
            <person name="Roberts A."/>
            <person name="Saif S."/>
            <person name="Shea T."/>
            <person name="Sykes S."/>
            <person name="Wortman J."/>
            <person name="Nusbaum C."/>
            <person name="Birren B."/>
        </authorList>
    </citation>
    <scope>NUCLEOTIDE SEQUENCE</scope>
    <source>
        <strain evidence="1">Fo47</strain>
    </source>
</reference>
<gene>
    <name evidence="1" type="ORF">FOZG_01828</name>
</gene>